<dbReference type="Pfam" id="PF17863">
    <property type="entry name" value="AAA_lid_2"/>
    <property type="match status" value="1"/>
</dbReference>
<dbReference type="PANTHER" id="PTHR42759:SF5">
    <property type="entry name" value="METHANOL DEHYDROGENASE REGULATOR"/>
    <property type="match status" value="1"/>
</dbReference>
<feature type="domain" description="ATPase AAA-3" evidence="4">
    <location>
        <begin position="46"/>
        <end position="176"/>
    </location>
</feature>
<dbReference type="FunFam" id="3.40.50.300:FF:000640">
    <property type="entry name" value="MoxR family ATPase"/>
    <property type="match status" value="1"/>
</dbReference>
<dbReference type="GO" id="GO:0005524">
    <property type="term" value="F:ATP binding"/>
    <property type="evidence" value="ECO:0007669"/>
    <property type="project" value="UniProtKB-KW"/>
</dbReference>
<sequence>MSATIEPRAEALQQRLQAAIDQVNRVLLGKPHQVKLAFTCLIAGGHLLLEDVPGVGKTTLAHALAATFGLEFQRVQFTSDLLPSDIIGVSVYERDSGSFRFHPGPIFTGLLLADEINRASPKTQSALLEAMAENQVTVDGQTHALAPPFFVVATQNPLDLNGTFPLPDSQLDRFMLRLSLDYPDPGAERALLTGSDRRDMLARLTPQLDAESLLALHQRAQAITASSALLDYLQALLAASRRHPEIRAGLSPRAGLALLGAARAWAMLSGRSHVLPEDIQALFVPLAAHRLPATRGADGAQLARQLLTEVAVD</sequence>
<reference evidence="6" key="1">
    <citation type="submission" date="2024-10" db="EMBL/GenBank/DDBJ databases">
        <authorList>
            <person name="Lesea H.P."/>
            <person name="Kuehl J.V."/>
            <person name="Chandonia J.-M."/>
        </authorList>
    </citation>
    <scope>NUCLEOTIDE SEQUENCE</scope>
    <source>
        <strain evidence="6">FW102-FHT14D07</strain>
    </source>
</reference>
<gene>
    <name evidence="6" type="ORF">ACFYG5_06480</name>
</gene>
<proteinExistence type="inferred from homology"/>
<dbReference type="Gene3D" id="3.40.50.300">
    <property type="entry name" value="P-loop containing nucleotide triphosphate hydrolases"/>
    <property type="match status" value="1"/>
</dbReference>
<feature type="domain" description="ChlI/MoxR AAA lid" evidence="5">
    <location>
        <begin position="239"/>
        <end position="298"/>
    </location>
</feature>
<evidence type="ECO:0000259" key="4">
    <source>
        <dbReference type="Pfam" id="PF07726"/>
    </source>
</evidence>
<dbReference type="PANTHER" id="PTHR42759">
    <property type="entry name" value="MOXR FAMILY PROTEIN"/>
    <property type="match status" value="1"/>
</dbReference>
<dbReference type="CDD" id="cd00009">
    <property type="entry name" value="AAA"/>
    <property type="match status" value="1"/>
</dbReference>
<dbReference type="InterPro" id="IPR050764">
    <property type="entry name" value="CbbQ/NirQ/NorQ/GpvN"/>
</dbReference>
<keyword evidence="2" id="KW-0067">ATP-binding</keyword>
<evidence type="ECO:0000259" key="5">
    <source>
        <dbReference type="Pfam" id="PF17863"/>
    </source>
</evidence>
<dbReference type="GO" id="GO:0016887">
    <property type="term" value="F:ATP hydrolysis activity"/>
    <property type="evidence" value="ECO:0007669"/>
    <property type="project" value="InterPro"/>
</dbReference>
<evidence type="ECO:0000256" key="1">
    <source>
        <dbReference type="ARBA" id="ARBA00022741"/>
    </source>
</evidence>
<dbReference type="Pfam" id="PF07726">
    <property type="entry name" value="AAA_3"/>
    <property type="match status" value="1"/>
</dbReference>
<dbReference type="RefSeq" id="WP_395118642.1">
    <property type="nucleotide sequence ID" value="NZ_CP170721.1"/>
</dbReference>
<dbReference type="InterPro" id="IPR027417">
    <property type="entry name" value="P-loop_NTPase"/>
</dbReference>
<dbReference type="InterPro" id="IPR041628">
    <property type="entry name" value="ChlI/MoxR_AAA_lid"/>
</dbReference>
<evidence type="ECO:0000256" key="2">
    <source>
        <dbReference type="ARBA" id="ARBA00022840"/>
    </source>
</evidence>
<name>A0AB74UYC8_9GAMM</name>
<evidence type="ECO:0000313" key="6">
    <source>
        <dbReference type="EMBL" id="XIA19774.1"/>
    </source>
</evidence>
<dbReference type="SUPFAM" id="SSF52540">
    <property type="entry name" value="P-loop containing nucleoside triphosphate hydrolases"/>
    <property type="match status" value="1"/>
</dbReference>
<dbReference type="EMBL" id="CP170721">
    <property type="protein sequence ID" value="XIA19774.1"/>
    <property type="molecule type" value="Genomic_DNA"/>
</dbReference>
<dbReference type="PIRSF" id="PIRSF002849">
    <property type="entry name" value="AAA_ATPase_chaperone_MoxR_prd"/>
    <property type="match status" value="1"/>
</dbReference>
<evidence type="ECO:0000256" key="3">
    <source>
        <dbReference type="ARBA" id="ARBA00061607"/>
    </source>
</evidence>
<organism evidence="6">
    <name type="scientific">Rhodanobacter sp. FW102-FHT14D07</name>
    <dbReference type="NCBI Taxonomy" id="3351462"/>
    <lineage>
        <taxon>Bacteria</taxon>
        <taxon>Pseudomonadati</taxon>
        <taxon>Pseudomonadota</taxon>
        <taxon>Gammaproteobacteria</taxon>
        <taxon>Lysobacterales</taxon>
        <taxon>Rhodanobacteraceae</taxon>
        <taxon>Rhodanobacter</taxon>
    </lineage>
</organism>
<comment type="similarity">
    <text evidence="3">Belongs to the MoxR family.</text>
</comment>
<accession>A0AB74UYC8</accession>
<dbReference type="Gene3D" id="1.10.8.80">
    <property type="entry name" value="Magnesium chelatase subunit I, C-Terminal domain"/>
    <property type="match status" value="1"/>
</dbReference>
<dbReference type="InterPro" id="IPR011703">
    <property type="entry name" value="ATPase_AAA-3"/>
</dbReference>
<keyword evidence="1" id="KW-0547">Nucleotide-binding</keyword>
<dbReference type="AlphaFoldDB" id="A0AB74UYC8"/>
<protein>
    <submittedName>
        <fullName evidence="6">AAA family ATPase</fullName>
    </submittedName>
</protein>